<proteinExistence type="predicted"/>
<sequence length="43" mass="4714">MANSFATRIFTTLSDLQPNMANLILDQKGTLSASPFGIHQHIL</sequence>
<organism evidence="1 2">
    <name type="scientific">Pan troglodytes</name>
    <name type="common">Chimpanzee</name>
    <dbReference type="NCBI Taxonomy" id="9598"/>
    <lineage>
        <taxon>Eukaryota</taxon>
        <taxon>Metazoa</taxon>
        <taxon>Chordata</taxon>
        <taxon>Craniata</taxon>
        <taxon>Vertebrata</taxon>
        <taxon>Euteleostomi</taxon>
        <taxon>Mammalia</taxon>
        <taxon>Eutheria</taxon>
        <taxon>Euarchontoglires</taxon>
        <taxon>Primates</taxon>
        <taxon>Haplorrhini</taxon>
        <taxon>Catarrhini</taxon>
        <taxon>Hominidae</taxon>
        <taxon>Pan</taxon>
    </lineage>
</organism>
<dbReference type="Proteomes" id="UP000236370">
    <property type="component" value="Unassembled WGS sequence"/>
</dbReference>
<reference evidence="1 2" key="1">
    <citation type="submission" date="2017-12" db="EMBL/GenBank/DDBJ databases">
        <title>High-resolution comparative analysis of great ape genomes.</title>
        <authorList>
            <person name="Pollen A."/>
            <person name="Hastie A."/>
            <person name="Hormozdiari F."/>
            <person name="Dougherty M."/>
            <person name="Liu R."/>
            <person name="Chaisson M."/>
            <person name="Hoppe E."/>
            <person name="Hill C."/>
            <person name="Pang A."/>
            <person name="Hillier L."/>
            <person name="Baker C."/>
            <person name="Armstrong J."/>
            <person name="Shendure J."/>
            <person name="Paten B."/>
            <person name="Wilson R."/>
            <person name="Chao H."/>
            <person name="Schneider V."/>
            <person name="Ventura M."/>
            <person name="Kronenberg Z."/>
            <person name="Murali S."/>
            <person name="Gordon D."/>
            <person name="Cantsilieris S."/>
            <person name="Munson K."/>
            <person name="Nelson B."/>
            <person name="Raja A."/>
            <person name="Underwood J."/>
            <person name="Diekhans M."/>
            <person name="Fiddes I."/>
            <person name="Haussler D."/>
            <person name="Eichler E."/>
        </authorList>
    </citation>
    <scope>NUCLEOTIDE SEQUENCE [LARGE SCALE GENOMIC DNA]</scope>
    <source>
        <strain evidence="1">Yerkes chimp pedigree #C0471</strain>
    </source>
</reference>
<dbReference type="EMBL" id="NBAG03000676">
    <property type="protein sequence ID" value="PNI12176.1"/>
    <property type="molecule type" value="Genomic_DNA"/>
</dbReference>
<accession>A0A2J8INT0</accession>
<protein>
    <submittedName>
        <fullName evidence="1">MEIOB isoform 5</fullName>
    </submittedName>
</protein>
<dbReference type="AlphaFoldDB" id="A0A2J8INT0"/>
<name>A0A2J8INT0_PANTR</name>
<comment type="caution">
    <text evidence="1">The sequence shown here is derived from an EMBL/GenBank/DDBJ whole genome shotgun (WGS) entry which is preliminary data.</text>
</comment>
<evidence type="ECO:0000313" key="2">
    <source>
        <dbReference type="Proteomes" id="UP000236370"/>
    </source>
</evidence>
<evidence type="ECO:0000313" key="1">
    <source>
        <dbReference type="EMBL" id="PNI12176.1"/>
    </source>
</evidence>
<gene>
    <name evidence="1" type="ORF">CK820_G0054659</name>
</gene>